<evidence type="ECO:0000256" key="15">
    <source>
        <dbReference type="SAM" id="Phobius"/>
    </source>
</evidence>
<dbReference type="SMART" id="SM00918">
    <property type="entry name" value="Lig_chan-Glu_bd"/>
    <property type="match status" value="1"/>
</dbReference>
<keyword evidence="12" id="KW-0407">Ion channel</keyword>
<protein>
    <recommendedName>
        <fullName evidence="21">Glutamate receptor</fullName>
    </recommendedName>
</protein>
<evidence type="ECO:0000256" key="4">
    <source>
        <dbReference type="ARBA" id="ARBA00022692"/>
    </source>
</evidence>
<keyword evidence="9" id="KW-0675">Receptor</keyword>
<dbReference type="AlphaFoldDB" id="A0AA85JTP0"/>
<dbReference type="InterPro" id="IPR015683">
    <property type="entry name" value="Ionotropic_Glu_rcpt"/>
</dbReference>
<evidence type="ECO:0000256" key="3">
    <source>
        <dbReference type="ARBA" id="ARBA00022475"/>
    </source>
</evidence>
<evidence type="ECO:0000256" key="7">
    <source>
        <dbReference type="ARBA" id="ARBA00023065"/>
    </source>
</evidence>
<evidence type="ECO:0000256" key="10">
    <source>
        <dbReference type="ARBA" id="ARBA00023180"/>
    </source>
</evidence>
<feature type="binding site" evidence="13">
    <location>
        <position position="569"/>
    </location>
    <ligand>
        <name>L-glutamate</name>
        <dbReference type="ChEBI" id="CHEBI:29985"/>
    </ligand>
</feature>
<reference evidence="19" key="1">
    <citation type="submission" date="2022-06" db="EMBL/GenBank/DDBJ databases">
        <authorList>
            <person name="Berger JAMES D."/>
            <person name="Berger JAMES D."/>
        </authorList>
    </citation>
    <scope>NUCLEOTIDE SEQUENCE [LARGE SCALE GENOMIC DNA]</scope>
</reference>
<keyword evidence="8 15" id="KW-0472">Membrane</keyword>
<accession>A0AA85JTP0</accession>
<feature type="transmembrane region" description="Helical" evidence="15">
    <location>
        <begin position="678"/>
        <end position="696"/>
    </location>
</feature>
<evidence type="ECO:0000256" key="8">
    <source>
        <dbReference type="ARBA" id="ARBA00023136"/>
    </source>
</evidence>
<dbReference type="FunFam" id="3.40.190.10:FF:000078">
    <property type="entry name" value="glutamate receptor ionotropic, NMDA 3B"/>
    <property type="match status" value="1"/>
</dbReference>
<dbReference type="Pfam" id="PF10613">
    <property type="entry name" value="Lig_chan-Glu_bd"/>
    <property type="match status" value="1"/>
</dbReference>
<dbReference type="GO" id="GO:0038023">
    <property type="term" value="F:signaling receptor activity"/>
    <property type="evidence" value="ECO:0007669"/>
    <property type="project" value="InterPro"/>
</dbReference>
<dbReference type="GO" id="GO:0005886">
    <property type="term" value="C:plasma membrane"/>
    <property type="evidence" value="ECO:0007669"/>
    <property type="project" value="UniProtKB-SubCell"/>
</dbReference>
<feature type="binding site" evidence="13">
    <location>
        <position position="564"/>
    </location>
    <ligand>
        <name>L-glutamate</name>
        <dbReference type="ChEBI" id="CHEBI:29985"/>
    </ligand>
</feature>
<keyword evidence="11" id="KW-1071">Ligand-gated ion channel</keyword>
<evidence type="ECO:0008006" key="21">
    <source>
        <dbReference type="Google" id="ProtNLM"/>
    </source>
</evidence>
<evidence type="ECO:0000256" key="12">
    <source>
        <dbReference type="ARBA" id="ARBA00023303"/>
    </source>
</evidence>
<feature type="domain" description="Ionotropic glutamate receptor C-terminal" evidence="17">
    <location>
        <begin position="481"/>
        <end position="850"/>
    </location>
</feature>
<sequence length="898" mass="102453">MKSALFSPFRYLNFLLFVSVTADLDGNWHVGIIYDDGFDQSKYNLPRLFEALKPSLQHYTDISTGNFSLSTSQKFKFTVEKFFINQVCELVNKDVHVIVSLTACYIAEYLEGEAYRYHLLHIAIPRPACTQKKPTVKTTETTPPTTTLWIQMDTHRMAKAFLAITEMERVSHALILADGPTAIIHEISELTMKRKLENERFYTEFSTQLFTRRDDDNTNSKNSNNPMYVSSASNRITLNEFIRTLNGSKSSDGVIAKSYATHIFLLNTKYSHHLDYFKQIFENSNITKKYYWIFDEFPDLSVNHLLDIITLSKVKDIKIGFFRQFPVLNFDDLSEHELRKGTQLLIKSALDGETHVLPERVTIAAYMIMMSNQVANFMKSLGSVYLNRTGSTCDQIDPYADVFGGRLFYEVFSYGSGSSRWKSFWFYSLDNLNDTTNHFIATAQYTPNDYMQLTSRGVKIKQKSLKSGLFSTVFQSFIGKILRISTVLDPPFVVTGQIGENRELFNATGFAIDILNELAIRFNFGYRLFIPENGTYGALNEGQWDGMMGELVNGKVDMIAAGLTISPRRANYVEFIGPIVEDTIGVLVKPSRANGYYFQVFYLFKLDVWISILCSVVILGVTVYLFNKYSPFSGWNLQHSETNAADEASLIHNLWISLRCMLLQGQEGGQVFNCSSRALWLLYWLMILVIHAIWQADLTAFLTKNKLELPIKSLKDLAYNDRMTVLAMKGTSTYNMFQISVNNTVYESVYKKLSANPISINSTSEAVQLVKQYDNYAYITERFLLSGVIEEEETEEIYSLAVIEEPNVVASLGFAAQFGKEFTQPMSSYILTLRERGIIDKFMVKWNMTNDATSINAQYQALTLWNVAGAFIVTGIFSAASLFCLIIECCLHYQWRVR</sequence>
<dbReference type="Proteomes" id="UP000050795">
    <property type="component" value="Unassembled WGS sequence"/>
</dbReference>
<keyword evidence="7" id="KW-0406">Ion transport</keyword>
<dbReference type="SUPFAM" id="SSF53850">
    <property type="entry name" value="Periplasmic binding protein-like II"/>
    <property type="match status" value="1"/>
</dbReference>
<evidence type="ECO:0000256" key="13">
    <source>
        <dbReference type="PIRSR" id="PIRSR601508-1"/>
    </source>
</evidence>
<evidence type="ECO:0000259" key="18">
    <source>
        <dbReference type="SMART" id="SM00918"/>
    </source>
</evidence>
<dbReference type="PRINTS" id="PR00177">
    <property type="entry name" value="NMDARECEPTOR"/>
</dbReference>
<proteinExistence type="predicted"/>
<keyword evidence="4 15" id="KW-0812">Transmembrane</keyword>
<evidence type="ECO:0000259" key="17">
    <source>
        <dbReference type="SMART" id="SM00079"/>
    </source>
</evidence>
<evidence type="ECO:0000256" key="6">
    <source>
        <dbReference type="ARBA" id="ARBA00023054"/>
    </source>
</evidence>
<keyword evidence="6" id="KW-0175">Coiled coil</keyword>
<organism evidence="19 20">
    <name type="scientific">Trichobilharzia regenti</name>
    <name type="common">Nasal bird schistosome</name>
    <dbReference type="NCBI Taxonomy" id="157069"/>
    <lineage>
        <taxon>Eukaryota</taxon>
        <taxon>Metazoa</taxon>
        <taxon>Spiralia</taxon>
        <taxon>Lophotrochozoa</taxon>
        <taxon>Platyhelminthes</taxon>
        <taxon>Trematoda</taxon>
        <taxon>Digenea</taxon>
        <taxon>Strigeidida</taxon>
        <taxon>Schistosomatoidea</taxon>
        <taxon>Schistosomatidae</taxon>
        <taxon>Trichobilharzia</taxon>
    </lineage>
</organism>
<feature type="site" description="Crucial to convey clamshell closure to channel opening" evidence="14">
    <location>
        <position position="711"/>
    </location>
</feature>
<feature type="domain" description="Ionotropic glutamate receptor L-glutamate and glycine-binding" evidence="18">
    <location>
        <begin position="491"/>
        <end position="553"/>
    </location>
</feature>
<feature type="chain" id="PRO_5041658718" description="Glutamate receptor" evidence="16">
    <location>
        <begin position="23"/>
        <end position="898"/>
    </location>
</feature>
<dbReference type="GO" id="GO:0015276">
    <property type="term" value="F:ligand-gated monoatomic ion channel activity"/>
    <property type="evidence" value="ECO:0007669"/>
    <property type="project" value="InterPro"/>
</dbReference>
<feature type="transmembrane region" description="Helical" evidence="15">
    <location>
        <begin position="864"/>
        <end position="891"/>
    </location>
</feature>
<name>A0AA85JTP0_TRIRE</name>
<dbReference type="Gene3D" id="1.10.287.70">
    <property type="match status" value="1"/>
</dbReference>
<dbReference type="InterPro" id="IPR019594">
    <property type="entry name" value="Glu/Gly-bd"/>
</dbReference>
<evidence type="ECO:0000256" key="11">
    <source>
        <dbReference type="ARBA" id="ARBA00023286"/>
    </source>
</evidence>
<keyword evidence="16" id="KW-0732">Signal</keyword>
<dbReference type="Gene3D" id="3.40.190.10">
    <property type="entry name" value="Periplasmic binding protein-like II"/>
    <property type="match status" value="1"/>
</dbReference>
<dbReference type="InterPro" id="IPR001508">
    <property type="entry name" value="Iono_Glu_rcpt_met"/>
</dbReference>
<feature type="signal peptide" evidence="16">
    <location>
        <begin position="1"/>
        <end position="22"/>
    </location>
</feature>
<keyword evidence="3" id="KW-1003">Cell membrane</keyword>
<evidence type="ECO:0000256" key="2">
    <source>
        <dbReference type="ARBA" id="ARBA00022448"/>
    </source>
</evidence>
<evidence type="ECO:0000313" key="19">
    <source>
        <dbReference type="Proteomes" id="UP000050795"/>
    </source>
</evidence>
<feature type="binding site" evidence="13">
    <location>
        <position position="781"/>
    </location>
    <ligand>
        <name>L-glutamate</name>
        <dbReference type="ChEBI" id="CHEBI:29985"/>
    </ligand>
</feature>
<keyword evidence="19" id="KW-1185">Reference proteome</keyword>
<evidence type="ECO:0000313" key="20">
    <source>
        <dbReference type="WBParaSite" id="TREG1_56930.1"/>
    </source>
</evidence>
<keyword evidence="5 15" id="KW-1133">Transmembrane helix</keyword>
<dbReference type="WBParaSite" id="TREG1_56930.1">
    <property type="protein sequence ID" value="TREG1_56930.1"/>
    <property type="gene ID" value="TREG1_56930"/>
</dbReference>
<evidence type="ECO:0000256" key="5">
    <source>
        <dbReference type="ARBA" id="ARBA00022989"/>
    </source>
</evidence>
<evidence type="ECO:0000256" key="16">
    <source>
        <dbReference type="SAM" id="SignalP"/>
    </source>
</evidence>
<feature type="transmembrane region" description="Helical" evidence="15">
    <location>
        <begin position="608"/>
        <end position="626"/>
    </location>
</feature>
<feature type="binding site" evidence="13">
    <location>
        <position position="732"/>
    </location>
    <ligand>
        <name>L-glutamate</name>
        <dbReference type="ChEBI" id="CHEBI:29985"/>
    </ligand>
</feature>
<reference evidence="20" key="2">
    <citation type="submission" date="2023-11" db="UniProtKB">
        <authorList>
            <consortium name="WormBaseParasite"/>
        </authorList>
    </citation>
    <scope>IDENTIFICATION</scope>
</reference>
<dbReference type="PANTHER" id="PTHR18966">
    <property type="entry name" value="IONOTROPIC GLUTAMATE RECEPTOR"/>
    <property type="match status" value="1"/>
</dbReference>
<dbReference type="InterPro" id="IPR001320">
    <property type="entry name" value="Iontro_rcpt_C"/>
</dbReference>
<dbReference type="Pfam" id="PF00060">
    <property type="entry name" value="Lig_chan"/>
    <property type="match status" value="1"/>
</dbReference>
<keyword evidence="2" id="KW-0813">Transport</keyword>
<dbReference type="SMART" id="SM00079">
    <property type="entry name" value="PBPe"/>
    <property type="match status" value="1"/>
</dbReference>
<evidence type="ECO:0000256" key="14">
    <source>
        <dbReference type="PIRSR" id="PIRSR601508-2"/>
    </source>
</evidence>
<feature type="binding site" evidence="13">
    <location>
        <position position="733"/>
    </location>
    <ligand>
        <name>L-glutamate</name>
        <dbReference type="ChEBI" id="CHEBI:29985"/>
    </ligand>
</feature>
<keyword evidence="10" id="KW-0325">Glycoprotein</keyword>
<comment type="subcellular location">
    <subcellularLocation>
        <location evidence="1">Cell membrane</location>
        <topology evidence="1">Multi-pass membrane protein</topology>
    </subcellularLocation>
</comment>
<evidence type="ECO:0000256" key="1">
    <source>
        <dbReference type="ARBA" id="ARBA00004651"/>
    </source>
</evidence>
<dbReference type="GO" id="GO:0043226">
    <property type="term" value="C:organelle"/>
    <property type="evidence" value="ECO:0007669"/>
    <property type="project" value="UniProtKB-ARBA"/>
</dbReference>
<evidence type="ECO:0000256" key="9">
    <source>
        <dbReference type="ARBA" id="ARBA00023170"/>
    </source>
</evidence>